<evidence type="ECO:0000313" key="5">
    <source>
        <dbReference type="EMBL" id="KAK8857876.1"/>
    </source>
</evidence>
<dbReference type="InterPro" id="IPR002734">
    <property type="entry name" value="RibDG_C"/>
</dbReference>
<organism evidence="5 6">
    <name type="scientific">Tritrichomonas musculus</name>
    <dbReference type="NCBI Taxonomy" id="1915356"/>
    <lineage>
        <taxon>Eukaryota</taxon>
        <taxon>Metamonada</taxon>
        <taxon>Parabasalia</taxon>
        <taxon>Tritrichomonadida</taxon>
        <taxon>Tritrichomonadidae</taxon>
        <taxon>Tritrichomonas</taxon>
    </lineage>
</organism>
<dbReference type="InterPro" id="IPR050765">
    <property type="entry name" value="Riboflavin_Biosynth_HTPR"/>
</dbReference>
<protein>
    <recommendedName>
        <fullName evidence="4">Bacterial bifunctional deaminase-reductase C-terminal domain-containing protein</fullName>
    </recommendedName>
</protein>
<comment type="caution">
    <text evidence="5">The sequence shown here is derived from an EMBL/GenBank/DDBJ whole genome shotgun (WGS) entry which is preliminary data.</text>
</comment>
<keyword evidence="3" id="KW-0560">Oxidoreductase</keyword>
<reference evidence="5 6" key="1">
    <citation type="submission" date="2024-04" db="EMBL/GenBank/DDBJ databases">
        <title>Tritrichomonas musculus Genome.</title>
        <authorList>
            <person name="Alves-Ferreira E."/>
            <person name="Grigg M."/>
            <person name="Lorenzi H."/>
            <person name="Galac M."/>
        </authorList>
    </citation>
    <scope>NUCLEOTIDE SEQUENCE [LARGE SCALE GENOMIC DNA]</scope>
    <source>
        <strain evidence="5 6">EAF2021</strain>
    </source>
</reference>
<keyword evidence="6" id="KW-1185">Reference proteome</keyword>
<sequence length="246" mass="27845">MSEKSRPYMICYMAPSIDGRIVFYRFSKSFYNLNSENQIFEEYNKYGNEELNAEGILVGRNTYYQDICQKQFDVDSHKVPATNFEPFKGPRSSNNYLVVADSRGRSIYEDKIIASNDIIAILGESVSEDYLKYLRDKNISYVFAGKDGRDIAKALHTLKTVFGIERLLLEGGGTLNGTFLKQGLIDEVALLIIPSIDGLCGQPSIFDYQGEVDEFPASGQSLELIDVKSVNYGIVFIRYKVHKVIF</sequence>
<gene>
    <name evidence="5" type="ORF">M9Y10_012972</name>
</gene>
<proteinExistence type="predicted"/>
<accession>A0ABR2I5X9</accession>
<dbReference type="Pfam" id="PF01872">
    <property type="entry name" value="RibD_C"/>
    <property type="match status" value="1"/>
</dbReference>
<dbReference type="InterPro" id="IPR024072">
    <property type="entry name" value="DHFR-like_dom_sf"/>
</dbReference>
<evidence type="ECO:0000256" key="1">
    <source>
        <dbReference type="ARBA" id="ARBA00005104"/>
    </source>
</evidence>
<dbReference type="PANTHER" id="PTHR38011:SF7">
    <property type="entry name" value="2,5-DIAMINO-6-RIBOSYLAMINO-4(3H)-PYRIMIDINONE 5'-PHOSPHATE REDUCTASE"/>
    <property type="match status" value="1"/>
</dbReference>
<dbReference type="SUPFAM" id="SSF53597">
    <property type="entry name" value="Dihydrofolate reductase-like"/>
    <property type="match status" value="1"/>
</dbReference>
<comment type="pathway">
    <text evidence="1">Cofactor biosynthesis; riboflavin biosynthesis.</text>
</comment>
<keyword evidence="2" id="KW-0521">NADP</keyword>
<evidence type="ECO:0000313" key="6">
    <source>
        <dbReference type="Proteomes" id="UP001470230"/>
    </source>
</evidence>
<dbReference type="Proteomes" id="UP001470230">
    <property type="component" value="Unassembled WGS sequence"/>
</dbReference>
<evidence type="ECO:0000259" key="4">
    <source>
        <dbReference type="Pfam" id="PF01872"/>
    </source>
</evidence>
<dbReference type="EMBL" id="JAPFFF010000019">
    <property type="protein sequence ID" value="KAK8857876.1"/>
    <property type="molecule type" value="Genomic_DNA"/>
</dbReference>
<name>A0ABR2I5X9_9EUKA</name>
<dbReference type="PANTHER" id="PTHR38011">
    <property type="entry name" value="DIHYDROFOLATE REDUCTASE FAMILY PROTEIN (AFU_ORTHOLOGUE AFUA_8G06820)"/>
    <property type="match status" value="1"/>
</dbReference>
<feature type="domain" description="Bacterial bifunctional deaminase-reductase C-terminal" evidence="4">
    <location>
        <begin position="7"/>
        <end position="229"/>
    </location>
</feature>
<dbReference type="Gene3D" id="3.40.430.10">
    <property type="entry name" value="Dihydrofolate Reductase, subunit A"/>
    <property type="match status" value="1"/>
</dbReference>
<evidence type="ECO:0000256" key="2">
    <source>
        <dbReference type="ARBA" id="ARBA00022857"/>
    </source>
</evidence>
<evidence type="ECO:0000256" key="3">
    <source>
        <dbReference type="ARBA" id="ARBA00023002"/>
    </source>
</evidence>